<name>A0A1S1Z1T1_FLAPC</name>
<sequence length="201" mass="24030">MKKYITTLLILMLTITAYGQRGPRFFMKGPQELPSELVEELQFDDTETKKVNKAFMKFQEDVMTMMMLAKEEGEVDREEMKKESDKLKLKHLEKTKGLLDDQKYEQYKAFVLMEMREQQQYILELKLRLTPDQKEKYDAITASSKATFTQLREQFEGDREGMREAMQKVQKQQMMMLSSVLTEEQMTIYKESMQQRRGRRQ</sequence>
<evidence type="ECO:0000313" key="1">
    <source>
        <dbReference type="EMBL" id="OHX67187.1"/>
    </source>
</evidence>
<dbReference type="RefSeq" id="WP_044225722.1">
    <property type="nucleotide sequence ID" value="NZ_JRYR02000001.1"/>
</dbReference>
<gene>
    <name evidence="1" type="ORF">NH26_12980</name>
</gene>
<evidence type="ECO:0008006" key="3">
    <source>
        <dbReference type="Google" id="ProtNLM"/>
    </source>
</evidence>
<dbReference type="OrthoDB" id="979041at2"/>
<dbReference type="AlphaFoldDB" id="A0A1S1Z1T1"/>
<accession>A0A1S1Z1T1</accession>
<protein>
    <recommendedName>
        <fullName evidence="3">Periplasmic heavy metal sensor</fullName>
    </recommendedName>
</protein>
<organism evidence="1 2">
    <name type="scientific">Flammeovirga pacifica</name>
    <dbReference type="NCBI Taxonomy" id="915059"/>
    <lineage>
        <taxon>Bacteria</taxon>
        <taxon>Pseudomonadati</taxon>
        <taxon>Bacteroidota</taxon>
        <taxon>Cytophagia</taxon>
        <taxon>Cytophagales</taxon>
        <taxon>Flammeovirgaceae</taxon>
        <taxon>Flammeovirga</taxon>
    </lineage>
</organism>
<evidence type="ECO:0000313" key="2">
    <source>
        <dbReference type="Proteomes" id="UP000179797"/>
    </source>
</evidence>
<proteinExistence type="predicted"/>
<keyword evidence="2" id="KW-1185">Reference proteome</keyword>
<dbReference type="Proteomes" id="UP000179797">
    <property type="component" value="Unassembled WGS sequence"/>
</dbReference>
<reference evidence="1 2" key="1">
    <citation type="journal article" date="2012" name="Int. J. Syst. Evol. Microbiol.">
        <title>Flammeovirga pacifica sp. nov., isolated from deep-sea sediment.</title>
        <authorList>
            <person name="Xu H."/>
            <person name="Fu Y."/>
            <person name="Yang N."/>
            <person name="Ding Z."/>
            <person name="Lai Q."/>
            <person name="Zeng R."/>
        </authorList>
    </citation>
    <scope>NUCLEOTIDE SEQUENCE [LARGE SCALE GENOMIC DNA]</scope>
    <source>
        <strain evidence="2">DSM 24597 / LMG 26175 / WPAGA1</strain>
    </source>
</reference>
<comment type="caution">
    <text evidence="1">The sequence shown here is derived from an EMBL/GenBank/DDBJ whole genome shotgun (WGS) entry which is preliminary data.</text>
</comment>
<dbReference type="EMBL" id="JRYR02000001">
    <property type="protein sequence ID" value="OHX67187.1"/>
    <property type="molecule type" value="Genomic_DNA"/>
</dbReference>